<name>A0A0M3WNH0_9ABAC</name>
<evidence type="ECO:0000313" key="3">
    <source>
        <dbReference type="EMBL" id="AKN80652.1"/>
    </source>
</evidence>
<keyword evidence="2" id="KW-1133">Transmembrane helix</keyword>
<feature type="compositionally biased region" description="Low complexity" evidence="1">
    <location>
        <begin position="39"/>
        <end position="49"/>
    </location>
</feature>
<dbReference type="OrthoDB" id="23668at10239"/>
<evidence type="ECO:0000256" key="2">
    <source>
        <dbReference type="SAM" id="Phobius"/>
    </source>
</evidence>
<evidence type="ECO:0008006" key="5">
    <source>
        <dbReference type="Google" id="ProtNLM"/>
    </source>
</evidence>
<sequence>MNFDIPYERFNNKNKVEYIPLKLALNDENTDNEKGDQHSSSPSLSSTSLFNNGELQNQQMNVGDHQYNYFEKRMVDILMLSLLTFFCVLVLLYAVYYFVILRDRQDTLMSVQPNFF</sequence>
<keyword evidence="4" id="KW-1185">Reference proteome</keyword>
<reference evidence="3 4" key="1">
    <citation type="journal article" date="2016" name="Sci. Rep.">
        <title>Genome sequence of Perigonia lusca single nucleopolyhedrovirus: insights into the evolution of a nucleotide metabolism enzyme in the family Baculoviridae.</title>
        <authorList>
            <person name="Ardisson-Araujo D.M."/>
            <person name="Lima R.N."/>
            <person name="Melo F.L."/>
            <person name="Clem R.J."/>
            <person name="Huang N."/>
            <person name="Bao S.N."/>
            <person name="Sosa-Gomez D.R."/>
            <person name="Ribeiro B.M."/>
        </authorList>
    </citation>
    <scope>NUCLEOTIDE SEQUENCE [LARGE SCALE GENOMIC DNA]</scope>
</reference>
<dbReference type="EMBL" id="KM596836">
    <property type="protein sequence ID" value="AKN80652.1"/>
    <property type="molecule type" value="Genomic_DNA"/>
</dbReference>
<dbReference type="RefSeq" id="YP_009165673.1">
    <property type="nucleotide sequence ID" value="NC_027923.1"/>
</dbReference>
<proteinExistence type="predicted"/>
<feature type="region of interest" description="Disordered" evidence="1">
    <location>
        <begin position="28"/>
        <end position="50"/>
    </location>
</feature>
<protein>
    <recommendedName>
        <fullName evidence="5">Ac78-like protein</fullName>
    </recommendedName>
</protein>
<organism evidence="3 4">
    <name type="scientific">Perigonia lusca single nucleopolyhedrovirus</name>
    <dbReference type="NCBI Taxonomy" id="1675865"/>
    <lineage>
        <taxon>Viruses</taxon>
        <taxon>Viruses incertae sedis</taxon>
        <taxon>Naldaviricetes</taxon>
        <taxon>Lefavirales</taxon>
        <taxon>Baculoviridae</taxon>
        <taxon>Alphabaculovirus</taxon>
        <taxon>Alphabaculovirus peluscae</taxon>
        <taxon>Perigonia lusca nucleopolyhedrovirus</taxon>
    </lineage>
</organism>
<evidence type="ECO:0000313" key="4">
    <source>
        <dbReference type="Proteomes" id="UP000204667"/>
    </source>
</evidence>
<keyword evidence="2" id="KW-0472">Membrane</keyword>
<evidence type="ECO:0000256" key="1">
    <source>
        <dbReference type="SAM" id="MobiDB-lite"/>
    </source>
</evidence>
<dbReference type="Pfam" id="PF06024">
    <property type="entry name" value="Orf78"/>
    <property type="match status" value="1"/>
</dbReference>
<dbReference type="Proteomes" id="UP000204667">
    <property type="component" value="Segment"/>
</dbReference>
<gene>
    <name evidence="3" type="primary">PeluOrf-73</name>
</gene>
<accession>A0A0M3WNH0</accession>
<feature type="transmembrane region" description="Helical" evidence="2">
    <location>
        <begin position="77"/>
        <end position="99"/>
    </location>
</feature>
<dbReference type="GeneID" id="26040082"/>
<keyword evidence="2" id="KW-0812">Transmembrane</keyword>
<dbReference type="KEGG" id="vg:26040082"/>
<dbReference type="InterPro" id="IPR009261">
    <property type="entry name" value="AcMNPV_AC78"/>
</dbReference>